<accession>A0A8K1QQ88</accession>
<name>A0A8K1QQ88_9CAUD</name>
<protein>
    <submittedName>
        <fullName evidence="1">Uncharacterized protein</fullName>
    </submittedName>
</protein>
<organism evidence="1">
    <name type="scientific">Escherichia phage 18-1-2</name>
    <dbReference type="NCBI Taxonomy" id="2883041"/>
    <lineage>
        <taxon>Viruses</taxon>
        <taxon>Duplodnaviria</taxon>
        <taxon>Heunggongvirae</taxon>
        <taxon>Uroviricota</taxon>
        <taxon>Caudoviricetes</taxon>
        <taxon>Vequintavirinae</taxon>
        <taxon>Avunavirus</taxon>
    </lineage>
</organism>
<proteinExistence type="predicted"/>
<evidence type="ECO:0000313" key="1">
    <source>
        <dbReference type="EMBL" id="UDW09930.1"/>
    </source>
</evidence>
<reference evidence="1" key="1">
    <citation type="submission" date="2021-09" db="EMBL/GenBank/DDBJ databases">
        <authorList>
            <person name="Huang Q."/>
            <person name="Tao Y."/>
        </authorList>
    </citation>
    <scope>NUCLEOTIDE SEQUENCE</scope>
</reference>
<dbReference type="EMBL" id="OK136181">
    <property type="protein sequence ID" value="UDW09930.1"/>
    <property type="molecule type" value="Genomic_DNA"/>
</dbReference>
<sequence length="70" mass="8487">MAEDLNNPLRFYYKNWKGKCGYRNVLDPKLWFGTTPYHKKPQWLMRAYDIDKGDVRDFAVNDIIEFVREV</sequence>